<evidence type="ECO:0000313" key="3">
    <source>
        <dbReference type="EMBL" id="MYZ49470.1"/>
    </source>
</evidence>
<dbReference type="EMBL" id="SPKJ01000076">
    <property type="protein sequence ID" value="MYZ49470.1"/>
    <property type="molecule type" value="Genomic_DNA"/>
</dbReference>
<accession>A0A964T6T3</accession>
<dbReference type="Gene3D" id="2.40.50.100">
    <property type="match status" value="1"/>
</dbReference>
<keyword evidence="1" id="KW-0175">Coiled coil</keyword>
<reference evidence="3" key="1">
    <citation type="submission" date="2019-03" db="EMBL/GenBank/DDBJ databases">
        <title>Afifella sp. nov., isolated from activated sludge.</title>
        <authorList>
            <person name="Li Q."/>
            <person name="Liu Y."/>
        </authorList>
    </citation>
    <scope>NUCLEOTIDE SEQUENCE</scope>
    <source>
        <strain evidence="3">L72</strain>
    </source>
</reference>
<dbReference type="SUPFAM" id="SSF111369">
    <property type="entry name" value="HlyD-like secretion proteins"/>
    <property type="match status" value="3"/>
</dbReference>
<dbReference type="PANTHER" id="PTHR30438">
    <property type="entry name" value="36 KDA ANTIGEN-RELATED"/>
    <property type="match status" value="1"/>
</dbReference>
<feature type="coiled-coil region" evidence="1">
    <location>
        <begin position="81"/>
        <end position="143"/>
    </location>
</feature>
<dbReference type="PANTHER" id="PTHR30438:SF2">
    <property type="entry name" value="MEMBRANE PROTEIN"/>
    <property type="match status" value="1"/>
</dbReference>
<dbReference type="AlphaFoldDB" id="A0A964T6T3"/>
<feature type="domain" description="Multidrug resistance protein MdtA-like alpha-helical hairpin" evidence="2">
    <location>
        <begin position="118"/>
        <end position="176"/>
    </location>
</feature>
<dbReference type="Gene3D" id="2.40.30.170">
    <property type="match status" value="1"/>
</dbReference>
<dbReference type="Gene3D" id="1.10.287.470">
    <property type="entry name" value="Helix hairpin bin"/>
    <property type="match status" value="2"/>
</dbReference>
<evidence type="ECO:0000313" key="4">
    <source>
        <dbReference type="Proteomes" id="UP000773614"/>
    </source>
</evidence>
<dbReference type="Pfam" id="PF25876">
    <property type="entry name" value="HH_MFP_RND"/>
    <property type="match status" value="1"/>
</dbReference>
<dbReference type="Proteomes" id="UP000773614">
    <property type="component" value="Unassembled WGS sequence"/>
</dbReference>
<comment type="caution">
    <text evidence="3">The sequence shown here is derived from an EMBL/GenBank/DDBJ whole genome shotgun (WGS) entry which is preliminary data.</text>
</comment>
<organism evidence="3 4">
    <name type="scientific">Propylenella binzhouense</name>
    <dbReference type="NCBI Taxonomy" id="2555902"/>
    <lineage>
        <taxon>Bacteria</taxon>
        <taxon>Pseudomonadati</taxon>
        <taxon>Pseudomonadota</taxon>
        <taxon>Alphaproteobacteria</taxon>
        <taxon>Hyphomicrobiales</taxon>
        <taxon>Propylenellaceae</taxon>
        <taxon>Propylenella</taxon>
    </lineage>
</organism>
<dbReference type="InterPro" id="IPR058624">
    <property type="entry name" value="MdtA-like_HH"/>
</dbReference>
<name>A0A964T6T3_9HYPH</name>
<keyword evidence="4" id="KW-1185">Reference proteome</keyword>
<dbReference type="OrthoDB" id="9778236at2"/>
<dbReference type="RefSeq" id="WP_161141811.1">
    <property type="nucleotide sequence ID" value="NZ_SPKJ01000076.1"/>
</dbReference>
<proteinExistence type="predicted"/>
<gene>
    <name evidence="3" type="ORF">E4O86_17305</name>
</gene>
<protein>
    <submittedName>
        <fullName evidence="3">HlyD family efflux transporter periplasmic adaptor subunit</fullName>
    </submittedName>
</protein>
<dbReference type="FunFam" id="2.40.50.100:FF:000077">
    <property type="entry name" value="Glycoside hydrolase family 43"/>
    <property type="match status" value="1"/>
</dbReference>
<dbReference type="PRINTS" id="PR01490">
    <property type="entry name" value="RTXTOXIND"/>
</dbReference>
<dbReference type="GO" id="GO:0005886">
    <property type="term" value="C:plasma membrane"/>
    <property type="evidence" value="ECO:0007669"/>
    <property type="project" value="TreeGrafter"/>
</dbReference>
<evidence type="ECO:0000259" key="2">
    <source>
        <dbReference type="Pfam" id="PF25876"/>
    </source>
</evidence>
<evidence type="ECO:0000256" key="1">
    <source>
        <dbReference type="SAM" id="Coils"/>
    </source>
</evidence>
<sequence>MKRDRTRWIVAAAAAAVLVAGFLGWQALQDDGLPDGIARGNGRIEAVEIDIATKAAGRVRDILVGEGDFVEAGQVLAQMDTEQIEAQRRQAEAQLQRAKIGVETAESVVVQREAERKAAAAVLAQRQAELDAAQSRLARSEQLARTDTVSRQVLDDDRATARGAEAAVGAAEASLAASDAAIGSAKAQIVDARAAVDAAGAAIESIEAEIRDSTLKAPRAGRVQYRVAEPGEVLSAGGRVLSLVDLGDVSMNFFLPTAEAGRVALGADVRIVLDAAPQYVIPAKATFVADVAQFTPKTVETADEREKLMFRIKAQIPPELLRKYIRQVKTGLPGTAYVRLRPDAEWPAEVSGPVVE</sequence>